<dbReference type="PANTHER" id="PTHR37171">
    <property type="entry name" value="SERINE/THREONINE-PROTEIN KINASE YRZF-RELATED"/>
    <property type="match status" value="1"/>
</dbReference>
<dbReference type="AlphaFoldDB" id="A0A2R6A908"/>
<keyword evidence="3" id="KW-0808">Transferase</keyword>
<evidence type="ECO:0000256" key="7">
    <source>
        <dbReference type="ARBA" id="ARBA00047899"/>
    </source>
</evidence>
<dbReference type="EMBL" id="NEXC01000047">
    <property type="protein sequence ID" value="PSN82880.1"/>
    <property type="molecule type" value="Genomic_DNA"/>
</dbReference>
<evidence type="ECO:0000259" key="9">
    <source>
        <dbReference type="Pfam" id="PF01163"/>
    </source>
</evidence>
<reference evidence="10 11" key="1">
    <citation type="submission" date="2017-04" db="EMBL/GenBank/DDBJ databases">
        <title>Novel microbial lineages endemic to geothermal iron-oxide mats fill important gaps in the evolutionary history of Archaea.</title>
        <authorList>
            <person name="Jay Z.J."/>
            <person name="Beam J.P."/>
            <person name="Dlakic M."/>
            <person name="Rusch D.B."/>
            <person name="Kozubal M.A."/>
            <person name="Inskeep W.P."/>
        </authorList>
    </citation>
    <scope>NUCLEOTIDE SEQUENCE [LARGE SCALE GENOMIC DNA]</scope>
    <source>
        <strain evidence="10">OSP_D</strain>
    </source>
</reference>
<dbReference type="PANTHER" id="PTHR37171:SF1">
    <property type="entry name" value="SERINE_THREONINE-PROTEIN KINASE YRZF-RELATED"/>
    <property type="match status" value="1"/>
</dbReference>
<dbReference type="SUPFAM" id="SSF56112">
    <property type="entry name" value="Protein kinase-like (PK-like)"/>
    <property type="match status" value="1"/>
</dbReference>
<evidence type="ECO:0000313" key="10">
    <source>
        <dbReference type="EMBL" id="PSN82880.1"/>
    </source>
</evidence>
<dbReference type="EC" id="2.7.11.1" evidence="1"/>
<organism evidence="10 11">
    <name type="scientific">Candidatus Marsarchaeota G1 archaeon OSP_D</name>
    <dbReference type="NCBI Taxonomy" id="1978155"/>
    <lineage>
        <taxon>Archaea</taxon>
        <taxon>Candidatus Marsarchaeota</taxon>
        <taxon>Candidatus Marsarchaeota group 1</taxon>
    </lineage>
</organism>
<evidence type="ECO:0000256" key="2">
    <source>
        <dbReference type="ARBA" id="ARBA00022527"/>
    </source>
</evidence>
<evidence type="ECO:0000256" key="5">
    <source>
        <dbReference type="ARBA" id="ARBA00022777"/>
    </source>
</evidence>
<evidence type="ECO:0000256" key="1">
    <source>
        <dbReference type="ARBA" id="ARBA00012513"/>
    </source>
</evidence>
<dbReference type="Pfam" id="PF01163">
    <property type="entry name" value="RIO1"/>
    <property type="match status" value="1"/>
</dbReference>
<comment type="catalytic activity">
    <reaction evidence="8">
        <text>L-seryl-[protein] + ATP = O-phospho-L-seryl-[protein] + ADP + H(+)</text>
        <dbReference type="Rhea" id="RHEA:17989"/>
        <dbReference type="Rhea" id="RHEA-COMP:9863"/>
        <dbReference type="Rhea" id="RHEA-COMP:11604"/>
        <dbReference type="ChEBI" id="CHEBI:15378"/>
        <dbReference type="ChEBI" id="CHEBI:29999"/>
        <dbReference type="ChEBI" id="CHEBI:30616"/>
        <dbReference type="ChEBI" id="CHEBI:83421"/>
        <dbReference type="ChEBI" id="CHEBI:456216"/>
        <dbReference type="EC" id="2.7.11.1"/>
    </reaction>
</comment>
<dbReference type="InterPro" id="IPR011009">
    <property type="entry name" value="Kinase-like_dom_sf"/>
</dbReference>
<keyword evidence="2" id="KW-0723">Serine/threonine-protein kinase</keyword>
<protein>
    <recommendedName>
        <fullName evidence="1">non-specific serine/threonine protein kinase</fullName>
        <ecNumber evidence="1">2.7.11.1</ecNumber>
    </recommendedName>
</protein>
<dbReference type="InterPro" id="IPR052396">
    <property type="entry name" value="Meiotic_Drive_Suppr_Kinase"/>
</dbReference>
<evidence type="ECO:0000256" key="4">
    <source>
        <dbReference type="ARBA" id="ARBA00022741"/>
    </source>
</evidence>
<evidence type="ECO:0000256" key="3">
    <source>
        <dbReference type="ARBA" id="ARBA00022679"/>
    </source>
</evidence>
<keyword evidence="5" id="KW-0418">Kinase</keyword>
<dbReference type="GO" id="GO:0005524">
    <property type="term" value="F:ATP binding"/>
    <property type="evidence" value="ECO:0007669"/>
    <property type="project" value="UniProtKB-KW"/>
</dbReference>
<keyword evidence="6" id="KW-0067">ATP-binding</keyword>
<comment type="caution">
    <text evidence="10">The sequence shown here is derived from an EMBL/GenBank/DDBJ whole genome shotgun (WGS) entry which is preliminary data.</text>
</comment>
<evidence type="ECO:0000313" key="11">
    <source>
        <dbReference type="Proteomes" id="UP000240880"/>
    </source>
</evidence>
<comment type="catalytic activity">
    <reaction evidence="7">
        <text>L-threonyl-[protein] + ATP = O-phospho-L-threonyl-[protein] + ADP + H(+)</text>
        <dbReference type="Rhea" id="RHEA:46608"/>
        <dbReference type="Rhea" id="RHEA-COMP:11060"/>
        <dbReference type="Rhea" id="RHEA-COMP:11605"/>
        <dbReference type="ChEBI" id="CHEBI:15378"/>
        <dbReference type="ChEBI" id="CHEBI:30013"/>
        <dbReference type="ChEBI" id="CHEBI:30616"/>
        <dbReference type="ChEBI" id="CHEBI:61977"/>
        <dbReference type="ChEBI" id="CHEBI:456216"/>
        <dbReference type="EC" id="2.7.11.1"/>
    </reaction>
</comment>
<gene>
    <name evidence="10" type="ORF">B9Q01_06690</name>
</gene>
<dbReference type="GO" id="GO:0004674">
    <property type="term" value="F:protein serine/threonine kinase activity"/>
    <property type="evidence" value="ECO:0007669"/>
    <property type="project" value="UniProtKB-KW"/>
</dbReference>
<sequence>MVEFLSLVGYPRGPDFQALQEIAQLGVQLIEGGEYTLLGHRVLGKGTQSVVFLGKLEQKLVAVKVLRGDSVRSDVEHEAQMLKLANQVGVGPKLLAYAKRVLVMEIVQGVPLERHKQLSDDELVTCVERSLEQARALDSISLDHGELSRPLRHVFYEKAKGAVIIDFESASTKRKPHNFNSLFSFYFVKKGEIQERVKRLLQPPIMSVTKYSLEPCSTSKWKT</sequence>
<keyword evidence="4" id="KW-0547">Nucleotide-binding</keyword>
<accession>A0A2R6A908</accession>
<dbReference type="Gene3D" id="1.10.510.10">
    <property type="entry name" value="Transferase(Phosphotransferase) domain 1"/>
    <property type="match status" value="1"/>
</dbReference>
<feature type="domain" description="RIO-type" evidence="9">
    <location>
        <begin position="70"/>
        <end position="181"/>
    </location>
</feature>
<evidence type="ECO:0000256" key="6">
    <source>
        <dbReference type="ARBA" id="ARBA00022840"/>
    </source>
</evidence>
<dbReference type="InterPro" id="IPR018934">
    <property type="entry name" value="RIO_dom"/>
</dbReference>
<evidence type="ECO:0000256" key="8">
    <source>
        <dbReference type="ARBA" id="ARBA00048679"/>
    </source>
</evidence>
<proteinExistence type="predicted"/>
<dbReference type="Proteomes" id="UP000240880">
    <property type="component" value="Unassembled WGS sequence"/>
</dbReference>
<name>A0A2R6A908_9ARCH</name>